<dbReference type="InParanoid" id="A8XF60"/>
<dbReference type="AlphaFoldDB" id="A8XF60"/>
<reference evidence="2 3" key="2">
    <citation type="journal article" date="2011" name="PLoS Genet.">
        <title>Caenorhabditis briggsae recombinant inbred line genotypes reveal inter-strain incompatibility and the evolution of recombination.</title>
        <authorList>
            <person name="Ross J.A."/>
            <person name="Koboldt D.C."/>
            <person name="Staisch J.E."/>
            <person name="Chamberlin H.M."/>
            <person name="Gupta B.P."/>
            <person name="Miller R.D."/>
            <person name="Baird S.E."/>
            <person name="Haag E.S."/>
        </authorList>
    </citation>
    <scope>NUCLEOTIDE SEQUENCE [LARGE SCALE GENOMIC DNA]</scope>
    <source>
        <strain evidence="2 3">AF16</strain>
    </source>
</reference>
<dbReference type="RefSeq" id="XP_045094815.1">
    <property type="nucleotide sequence ID" value="XM_045244541.1"/>
</dbReference>
<gene>
    <name evidence="2 4" type="ORF">CBG12280</name>
    <name evidence="2" type="ORF">CBG_12280</name>
</gene>
<feature type="region of interest" description="Disordered" evidence="1">
    <location>
        <begin position="57"/>
        <end position="115"/>
    </location>
</feature>
<proteinExistence type="predicted"/>
<dbReference type="KEGG" id="cbr:CBG_12280"/>
<evidence type="ECO:0000313" key="4">
    <source>
        <dbReference type="WormBase" id="CBG12280"/>
    </source>
</evidence>
<evidence type="ECO:0000313" key="3">
    <source>
        <dbReference type="Proteomes" id="UP000008549"/>
    </source>
</evidence>
<organism evidence="2 3">
    <name type="scientific">Caenorhabditis briggsae</name>
    <dbReference type="NCBI Taxonomy" id="6238"/>
    <lineage>
        <taxon>Eukaryota</taxon>
        <taxon>Metazoa</taxon>
        <taxon>Ecdysozoa</taxon>
        <taxon>Nematoda</taxon>
        <taxon>Chromadorea</taxon>
        <taxon>Rhabditida</taxon>
        <taxon>Rhabditina</taxon>
        <taxon>Rhabditomorpha</taxon>
        <taxon>Rhabditoidea</taxon>
        <taxon>Rhabditidae</taxon>
        <taxon>Peloderinae</taxon>
        <taxon>Caenorhabditis</taxon>
    </lineage>
</organism>
<accession>A8XF60</accession>
<reference evidence="2 3" key="1">
    <citation type="journal article" date="2003" name="PLoS Biol.">
        <title>The genome sequence of Caenorhabditis briggsae: a platform for comparative genomics.</title>
        <authorList>
            <person name="Stein L.D."/>
            <person name="Bao Z."/>
            <person name="Blasiar D."/>
            <person name="Blumenthal T."/>
            <person name="Brent M.R."/>
            <person name="Chen N."/>
            <person name="Chinwalla A."/>
            <person name="Clarke L."/>
            <person name="Clee C."/>
            <person name="Coghlan A."/>
            <person name="Coulson A."/>
            <person name="D'Eustachio P."/>
            <person name="Fitch D.H."/>
            <person name="Fulton L.A."/>
            <person name="Fulton R.E."/>
            <person name="Griffiths-Jones S."/>
            <person name="Harris T.W."/>
            <person name="Hillier L.W."/>
            <person name="Kamath R."/>
            <person name="Kuwabara P.E."/>
            <person name="Mardis E.R."/>
            <person name="Marra M.A."/>
            <person name="Miner T.L."/>
            <person name="Minx P."/>
            <person name="Mullikin J.C."/>
            <person name="Plumb R.W."/>
            <person name="Rogers J."/>
            <person name="Schein J.E."/>
            <person name="Sohrmann M."/>
            <person name="Spieth J."/>
            <person name="Stajich J.E."/>
            <person name="Wei C."/>
            <person name="Willey D."/>
            <person name="Wilson R.K."/>
            <person name="Durbin R."/>
            <person name="Waterston R.H."/>
        </authorList>
    </citation>
    <scope>NUCLEOTIDE SEQUENCE [LARGE SCALE GENOMIC DNA]</scope>
    <source>
        <strain evidence="2 3">AF16</strain>
    </source>
</reference>
<feature type="compositionally biased region" description="Basic and acidic residues" evidence="1">
    <location>
        <begin position="57"/>
        <end position="105"/>
    </location>
</feature>
<protein>
    <submittedName>
        <fullName evidence="2">Protein CBG12280</fullName>
    </submittedName>
</protein>
<dbReference type="HOGENOM" id="CLU_1688298_0_0_1"/>
<evidence type="ECO:0000313" key="2">
    <source>
        <dbReference type="EMBL" id="CAP31282.2"/>
    </source>
</evidence>
<dbReference type="Proteomes" id="UP000008549">
    <property type="component" value="Unassembled WGS sequence"/>
</dbReference>
<keyword evidence="3" id="KW-1185">Reference proteome</keyword>
<evidence type="ECO:0000256" key="1">
    <source>
        <dbReference type="SAM" id="MobiDB-lite"/>
    </source>
</evidence>
<dbReference type="WormBase" id="CBG12280">
    <property type="protein sequence ID" value="CBP39139"/>
    <property type="gene ID" value="WBGene00033252"/>
</dbReference>
<dbReference type="GeneID" id="8584687"/>
<sequence length="156" mass="18276">MYSKLKFGMFLVFWSRKMIIIIFLSIISSVIRMRWTFIQSGNLRNRTAVPIRFPDYRLVPKFDPPKKKGIHEDKKLENQKGKNKKNDGKKMPEKKTSDDGKKEDVNGVGESSEEVIPQDLSISRKRVFKKSSISFSSLIFLEVLIFEKKNQKFQNK</sequence>
<name>A8XF60_CAEBR</name>
<dbReference type="CTD" id="8584687"/>
<dbReference type="EMBL" id="HE600962">
    <property type="protein sequence ID" value="CAP31282.2"/>
    <property type="molecule type" value="Genomic_DNA"/>
</dbReference>